<feature type="region of interest" description="Disordered" evidence="2">
    <location>
        <begin position="535"/>
        <end position="573"/>
    </location>
</feature>
<sequence>MNVKRERQLRGLSHLNHARSVNPISLLHPRGLEAIGLYIQAQTTPSQPKPPQYTCMSLDSSIGNGHPSRDTPNAHPYAIKTTSTALLTRSNSAHATQGGRHYYVPLASPVSGGSNSSSSSRSGSRDSNKGSNKGSRSRSGSEAGSGEDGGENKNGYRGHRYSRSLGSDYTPAPYASAPSPVPVPTASRRNTLSELLSTITSWPDLPDSPKTWTPAQLAAYLAPYPAAAAWVSARGLGGRAFVRIENVDLDPAIPEPMRTTLLTIASALRTAALKGRIYIDSSSLAPSLILPSSSHPHPRLSTEPESPAENFFSPTSFSPAPSPYAVLAQETLPTPVEDFAPNRAERKRAGYASLSRAGARNLGLSGVGGGAGSVGKSRRGKVRGLVDSWERSASESEGESASESESGVEAGAPRQRRRERVVNLSSPAPTAANLPLATPVEGDNDSEPSMDTLLASDSASWGARAWEEDLGAGETVKRVPAAPSAAAPVLLPFVAGTNASTARSVRIKGSLRGTRGREGARRVVTAIFAAEPTSYDGEAVPSEEKEKDGASASVVAPSQDTALEEVDGEEDRPGSTYVLVEAEDAIAVPAEIAEASEAPGDHDLGALIGRSNSLEALLEAGLAHQAQAAATALDTVASAEPAPATGTHQDQEADNSLEASLEASLVHQTTPAAVLLAADFLNIALPAVPATDGGLEVQDQDDEIRALRASLDETRRAVDVLRRRLEEVERRVARGEELSQALRTTTTASGLSKRAVARALAWVFPARAQPSGHANVVEGDSRSGTGKGRGDDPPVSALPGYVLLVSLGMCAVVLRVVLRRVARGKVLGLGA</sequence>
<feature type="compositionally biased region" description="Low complexity" evidence="2">
    <location>
        <begin position="129"/>
        <end position="144"/>
    </location>
</feature>
<protein>
    <submittedName>
        <fullName evidence="4">Uncharacterized protein</fullName>
    </submittedName>
</protein>
<feature type="compositionally biased region" description="Low complexity" evidence="2">
    <location>
        <begin position="403"/>
        <end position="412"/>
    </location>
</feature>
<organism evidence="4 5">
    <name type="scientific">Athelia psychrophila</name>
    <dbReference type="NCBI Taxonomy" id="1759441"/>
    <lineage>
        <taxon>Eukaryota</taxon>
        <taxon>Fungi</taxon>
        <taxon>Dikarya</taxon>
        <taxon>Basidiomycota</taxon>
        <taxon>Agaricomycotina</taxon>
        <taxon>Agaricomycetes</taxon>
        <taxon>Agaricomycetidae</taxon>
        <taxon>Atheliales</taxon>
        <taxon>Atheliaceae</taxon>
        <taxon>Athelia</taxon>
    </lineage>
</organism>
<feature type="compositionally biased region" description="Low complexity" evidence="2">
    <location>
        <begin position="111"/>
        <end position="122"/>
    </location>
</feature>
<evidence type="ECO:0000256" key="3">
    <source>
        <dbReference type="SAM" id="Phobius"/>
    </source>
</evidence>
<feature type="coiled-coil region" evidence="1">
    <location>
        <begin position="697"/>
        <end position="745"/>
    </location>
</feature>
<proteinExistence type="predicted"/>
<evidence type="ECO:0000256" key="2">
    <source>
        <dbReference type="SAM" id="MobiDB-lite"/>
    </source>
</evidence>
<feature type="region of interest" description="Disordered" evidence="2">
    <location>
        <begin position="103"/>
        <end position="186"/>
    </location>
</feature>
<feature type="region of interest" description="Disordered" evidence="2">
    <location>
        <begin position="636"/>
        <end position="655"/>
    </location>
</feature>
<accession>A0A166SXD8</accession>
<dbReference type="OrthoDB" id="2425321at2759"/>
<reference evidence="4 5" key="1">
    <citation type="journal article" date="2016" name="Mol. Biol. Evol.">
        <title>Comparative Genomics of Early-Diverging Mushroom-Forming Fungi Provides Insights into the Origins of Lignocellulose Decay Capabilities.</title>
        <authorList>
            <person name="Nagy L.G."/>
            <person name="Riley R."/>
            <person name="Tritt A."/>
            <person name="Adam C."/>
            <person name="Daum C."/>
            <person name="Floudas D."/>
            <person name="Sun H."/>
            <person name="Yadav J.S."/>
            <person name="Pangilinan J."/>
            <person name="Larsson K.H."/>
            <person name="Matsuura K."/>
            <person name="Barry K."/>
            <person name="Labutti K."/>
            <person name="Kuo R."/>
            <person name="Ohm R.A."/>
            <person name="Bhattacharya S.S."/>
            <person name="Shirouzu T."/>
            <person name="Yoshinaga Y."/>
            <person name="Martin F.M."/>
            <person name="Grigoriev I.V."/>
            <person name="Hibbett D.S."/>
        </authorList>
    </citation>
    <scope>NUCLEOTIDE SEQUENCE [LARGE SCALE GENOMIC DNA]</scope>
    <source>
        <strain evidence="4 5">CBS 109695</strain>
    </source>
</reference>
<keyword evidence="3" id="KW-0812">Transmembrane</keyword>
<keyword evidence="1" id="KW-0175">Coiled coil</keyword>
<feature type="compositionally biased region" description="Low complexity" evidence="2">
    <location>
        <begin position="169"/>
        <end position="178"/>
    </location>
</feature>
<keyword evidence="3" id="KW-0472">Membrane</keyword>
<gene>
    <name evidence="4" type="ORF">FIBSPDRAFT_1038643</name>
</gene>
<dbReference type="AlphaFoldDB" id="A0A166SXD8"/>
<evidence type="ECO:0000313" key="5">
    <source>
        <dbReference type="Proteomes" id="UP000076532"/>
    </source>
</evidence>
<evidence type="ECO:0000256" key="1">
    <source>
        <dbReference type="SAM" id="Coils"/>
    </source>
</evidence>
<evidence type="ECO:0000313" key="4">
    <source>
        <dbReference type="EMBL" id="KZP29947.1"/>
    </source>
</evidence>
<feature type="transmembrane region" description="Helical" evidence="3">
    <location>
        <begin position="798"/>
        <end position="818"/>
    </location>
</feature>
<name>A0A166SXD8_9AGAM</name>
<dbReference type="Proteomes" id="UP000076532">
    <property type="component" value="Unassembled WGS sequence"/>
</dbReference>
<feature type="region of interest" description="Disordered" evidence="2">
    <location>
        <begin position="362"/>
        <end position="447"/>
    </location>
</feature>
<feature type="compositionally biased region" description="Low complexity" evidence="2">
    <location>
        <begin position="427"/>
        <end position="439"/>
    </location>
</feature>
<keyword evidence="5" id="KW-1185">Reference proteome</keyword>
<feature type="region of interest" description="Disordered" evidence="2">
    <location>
        <begin position="772"/>
        <end position="792"/>
    </location>
</feature>
<keyword evidence="3" id="KW-1133">Transmembrane helix</keyword>
<dbReference type="EMBL" id="KV417496">
    <property type="protein sequence ID" value="KZP29947.1"/>
    <property type="molecule type" value="Genomic_DNA"/>
</dbReference>